<dbReference type="Proteomes" id="UP000443153">
    <property type="component" value="Unassembled WGS sequence"/>
</dbReference>
<dbReference type="AlphaFoldDB" id="A0A6I2MJ37"/>
<protein>
    <submittedName>
        <fullName evidence="1">Uncharacterized protein</fullName>
    </submittedName>
</protein>
<name>A0A6I2MJ37_9FLAO</name>
<dbReference type="EMBL" id="WKJH01000001">
    <property type="protein sequence ID" value="MRX62580.1"/>
    <property type="molecule type" value="Genomic_DNA"/>
</dbReference>
<proteinExistence type="predicted"/>
<evidence type="ECO:0000313" key="2">
    <source>
        <dbReference type="Proteomes" id="UP000443153"/>
    </source>
</evidence>
<keyword evidence="2" id="KW-1185">Reference proteome</keyword>
<gene>
    <name evidence="1" type="ORF">GJ691_00240</name>
</gene>
<organism evidence="1 2">
    <name type="scientific">Maribacter luteus</name>
    <dbReference type="NCBI Taxonomy" id="2594478"/>
    <lineage>
        <taxon>Bacteria</taxon>
        <taxon>Pseudomonadati</taxon>
        <taxon>Bacteroidota</taxon>
        <taxon>Flavobacteriia</taxon>
        <taxon>Flavobacteriales</taxon>
        <taxon>Flavobacteriaceae</taxon>
        <taxon>Maribacter</taxon>
    </lineage>
</organism>
<sequence>MDNPYEIIDKRLERIELLLENLVFQTKKKNIKKNNTTKTKMPTEDEMDAYILKTVFSEKKS</sequence>
<accession>A0A6I2MJ37</accession>
<reference evidence="1 2" key="1">
    <citation type="submission" date="2019-11" db="EMBL/GenBank/DDBJ databases">
        <title>Maribacter lutea sp. nov., a marine bacterium isolated from intertidal sand.</title>
        <authorList>
            <person name="Liu A."/>
        </authorList>
    </citation>
    <scope>NUCLEOTIDE SEQUENCE [LARGE SCALE GENOMIC DNA]</scope>
    <source>
        <strain evidence="1 2">RZ05</strain>
    </source>
</reference>
<comment type="caution">
    <text evidence="1">The sequence shown here is derived from an EMBL/GenBank/DDBJ whole genome shotgun (WGS) entry which is preliminary data.</text>
</comment>
<dbReference type="RefSeq" id="WP_154362580.1">
    <property type="nucleotide sequence ID" value="NZ_WKJH01000001.1"/>
</dbReference>
<evidence type="ECO:0000313" key="1">
    <source>
        <dbReference type="EMBL" id="MRX62580.1"/>
    </source>
</evidence>